<evidence type="ECO:0000256" key="3">
    <source>
        <dbReference type="ARBA" id="ARBA00023163"/>
    </source>
</evidence>
<keyword evidence="7" id="KW-1185">Reference proteome</keyword>
<keyword evidence="3" id="KW-0804">Transcription</keyword>
<evidence type="ECO:0000256" key="4">
    <source>
        <dbReference type="PROSITE-ProRule" id="PRU00335"/>
    </source>
</evidence>
<dbReference type="PROSITE" id="PS50977">
    <property type="entry name" value="HTH_TETR_2"/>
    <property type="match status" value="1"/>
</dbReference>
<dbReference type="Pfam" id="PF00440">
    <property type="entry name" value="TetR_N"/>
    <property type="match status" value="1"/>
</dbReference>
<dbReference type="PANTHER" id="PTHR30055:SF234">
    <property type="entry name" value="HTH-TYPE TRANSCRIPTIONAL REGULATOR BETI"/>
    <property type="match status" value="1"/>
</dbReference>
<dbReference type="Proteomes" id="UP000076794">
    <property type="component" value="Chromosome"/>
</dbReference>
<dbReference type="GO" id="GO:0003700">
    <property type="term" value="F:DNA-binding transcription factor activity"/>
    <property type="evidence" value="ECO:0007669"/>
    <property type="project" value="TreeGrafter"/>
</dbReference>
<dbReference type="AlphaFoldDB" id="A0A168FSU6"/>
<evidence type="ECO:0000256" key="2">
    <source>
        <dbReference type="ARBA" id="ARBA00023125"/>
    </source>
</evidence>
<dbReference type="Gene3D" id="1.10.357.10">
    <property type="entry name" value="Tetracycline Repressor, domain 2"/>
    <property type="match status" value="1"/>
</dbReference>
<dbReference type="Gene3D" id="1.10.10.60">
    <property type="entry name" value="Homeodomain-like"/>
    <property type="match status" value="1"/>
</dbReference>
<gene>
    <name evidence="6" type="primary">ethR</name>
    <name evidence="6" type="ORF">I598_2914</name>
</gene>
<proteinExistence type="predicted"/>
<sequence length="185" mass="19114">MSIPATPRARRTRDRIQAVALDLFEQHGYAATTVDRIADAAGITPMTFFRHYPTKDAVVVTDPFDPLVAAAVGAQPADLPPLERVRRGLLAALDAVDPDDDEVARRRVAVVAAEPTLRPAVVAATAATETAIVDRLVADGTPRLDASVAAAACLAACTAALLAADPAAPLHATVGRALDVLAGTP</sequence>
<dbReference type="InterPro" id="IPR001647">
    <property type="entry name" value="HTH_TetR"/>
</dbReference>
<keyword evidence="2 4" id="KW-0238">DNA-binding</keyword>
<accession>A0A168FSU6</accession>
<dbReference type="PANTHER" id="PTHR30055">
    <property type="entry name" value="HTH-TYPE TRANSCRIPTIONAL REGULATOR RUTR"/>
    <property type="match status" value="1"/>
</dbReference>
<dbReference type="GO" id="GO:0000976">
    <property type="term" value="F:transcription cis-regulatory region binding"/>
    <property type="evidence" value="ECO:0007669"/>
    <property type="project" value="TreeGrafter"/>
</dbReference>
<evidence type="ECO:0000313" key="6">
    <source>
        <dbReference type="EMBL" id="ANC32431.1"/>
    </source>
</evidence>
<dbReference type="InterPro" id="IPR050109">
    <property type="entry name" value="HTH-type_TetR-like_transc_reg"/>
</dbReference>
<dbReference type="SUPFAM" id="SSF46689">
    <property type="entry name" value="Homeodomain-like"/>
    <property type="match status" value="1"/>
</dbReference>
<evidence type="ECO:0000256" key="1">
    <source>
        <dbReference type="ARBA" id="ARBA00023015"/>
    </source>
</evidence>
<dbReference type="KEGG" id="ido:I598_2914"/>
<dbReference type="PATRIC" id="fig|1300344.3.peg.2932"/>
<keyword evidence="1" id="KW-0805">Transcription regulation</keyword>
<dbReference type="InterPro" id="IPR009057">
    <property type="entry name" value="Homeodomain-like_sf"/>
</dbReference>
<dbReference type="InterPro" id="IPR041347">
    <property type="entry name" value="MftR_C"/>
</dbReference>
<feature type="DNA-binding region" description="H-T-H motif" evidence="4">
    <location>
        <begin position="33"/>
        <end position="52"/>
    </location>
</feature>
<dbReference type="PRINTS" id="PR00455">
    <property type="entry name" value="HTHTETR"/>
</dbReference>
<feature type="domain" description="HTH tetR-type" evidence="5">
    <location>
        <begin position="10"/>
        <end position="70"/>
    </location>
</feature>
<dbReference type="STRING" id="1300344.I598_2914"/>
<dbReference type="EMBL" id="CP014209">
    <property type="protein sequence ID" value="ANC32431.1"/>
    <property type="molecule type" value="Genomic_DNA"/>
</dbReference>
<evidence type="ECO:0000259" key="5">
    <source>
        <dbReference type="PROSITE" id="PS50977"/>
    </source>
</evidence>
<protein>
    <submittedName>
        <fullName evidence="6">HTH-type transcriptional regulator EthR</fullName>
    </submittedName>
</protein>
<organism evidence="6 7">
    <name type="scientific">Isoptericola dokdonensis DS-3</name>
    <dbReference type="NCBI Taxonomy" id="1300344"/>
    <lineage>
        <taxon>Bacteria</taxon>
        <taxon>Bacillati</taxon>
        <taxon>Actinomycetota</taxon>
        <taxon>Actinomycetes</taxon>
        <taxon>Micrococcales</taxon>
        <taxon>Promicromonosporaceae</taxon>
        <taxon>Isoptericola</taxon>
    </lineage>
</organism>
<dbReference type="RefSeq" id="WP_083973355.1">
    <property type="nucleotide sequence ID" value="NZ_CP014209.1"/>
</dbReference>
<dbReference type="Pfam" id="PF17754">
    <property type="entry name" value="TetR_C_14"/>
    <property type="match status" value="1"/>
</dbReference>
<name>A0A168FSU6_9MICO</name>
<reference evidence="6 7" key="1">
    <citation type="submission" date="2016-01" db="EMBL/GenBank/DDBJ databases">
        <title>Complete genome sequence of a soil Actinobacterium, Isoptericola dokdonensis DS-3.</title>
        <authorList>
            <person name="Kwon S.-K."/>
            <person name="Kim J.F."/>
        </authorList>
    </citation>
    <scope>NUCLEOTIDE SEQUENCE [LARGE SCALE GENOMIC DNA]</scope>
    <source>
        <strain evidence="6 7">DS-3</strain>
    </source>
</reference>
<evidence type="ECO:0000313" key="7">
    <source>
        <dbReference type="Proteomes" id="UP000076794"/>
    </source>
</evidence>